<keyword evidence="3" id="KW-0862">Zinc</keyword>
<evidence type="ECO:0000256" key="4">
    <source>
        <dbReference type="ARBA" id="ARBA00023015"/>
    </source>
</evidence>
<name>A0AAD9JBF6_9ANNE</name>
<evidence type="ECO:0000256" key="3">
    <source>
        <dbReference type="ARBA" id="ARBA00022833"/>
    </source>
</evidence>
<dbReference type="GO" id="GO:0008270">
    <property type="term" value="F:zinc ion binding"/>
    <property type="evidence" value="ECO:0007669"/>
    <property type="project" value="UniProtKB-KW"/>
</dbReference>
<keyword evidence="2" id="KW-0863">Zinc-finger</keyword>
<dbReference type="PANTHER" id="PTHR24082">
    <property type="entry name" value="NUCLEAR HORMONE RECEPTOR"/>
    <property type="match status" value="1"/>
</dbReference>
<keyword evidence="5" id="KW-0238">DNA-binding</keyword>
<dbReference type="InterPro" id="IPR000536">
    <property type="entry name" value="Nucl_hrmn_rcpt_lig-bd"/>
</dbReference>
<dbReference type="AlphaFoldDB" id="A0AAD9JBF6"/>
<accession>A0AAD9JBF6</accession>
<gene>
    <name evidence="9" type="ORF">LSH36_449g02010</name>
</gene>
<keyword evidence="6" id="KW-0804">Transcription</keyword>
<evidence type="ECO:0000313" key="9">
    <source>
        <dbReference type="EMBL" id="KAK2149496.1"/>
    </source>
</evidence>
<dbReference type="PROSITE" id="PS51843">
    <property type="entry name" value="NR_LBD"/>
    <property type="match status" value="1"/>
</dbReference>
<keyword evidence="1" id="KW-0479">Metal-binding</keyword>
<protein>
    <recommendedName>
        <fullName evidence="8">NR LBD domain-containing protein</fullName>
    </recommendedName>
</protein>
<feature type="domain" description="NR LBD" evidence="8">
    <location>
        <begin position="1"/>
        <end position="147"/>
    </location>
</feature>
<dbReference type="EMBL" id="JAODUP010000449">
    <property type="protein sequence ID" value="KAK2149496.1"/>
    <property type="molecule type" value="Genomic_DNA"/>
</dbReference>
<sequence length="148" mass="17467">MVTHRCFNVKHKLFTPMHSPTTCLEDLSRIHNLTYLEKTFTIAGRLQEMDLSVEETVVMASFAVLFPDRCDLEKAEKVEESQWLMLYALQYLLKKNHPNEPHLFAKAIAVITEMRSLEHLRKKEEEKFVLDWSDKVELPQLVYEVWST</sequence>
<keyword evidence="7" id="KW-0675">Receptor</keyword>
<evidence type="ECO:0000256" key="5">
    <source>
        <dbReference type="ARBA" id="ARBA00023125"/>
    </source>
</evidence>
<dbReference type="Gene3D" id="1.10.565.10">
    <property type="entry name" value="Retinoid X Receptor"/>
    <property type="match status" value="1"/>
</dbReference>
<keyword evidence="4" id="KW-0805">Transcription regulation</keyword>
<dbReference type="PANTHER" id="PTHR24082:SF506">
    <property type="entry name" value="NR LBD DOMAIN-CONTAINING PROTEIN"/>
    <property type="match status" value="1"/>
</dbReference>
<dbReference type="InterPro" id="IPR050234">
    <property type="entry name" value="Nuclear_hormone_rcpt_NR1"/>
</dbReference>
<organism evidence="9 10">
    <name type="scientific">Paralvinella palmiformis</name>
    <dbReference type="NCBI Taxonomy" id="53620"/>
    <lineage>
        <taxon>Eukaryota</taxon>
        <taxon>Metazoa</taxon>
        <taxon>Spiralia</taxon>
        <taxon>Lophotrochozoa</taxon>
        <taxon>Annelida</taxon>
        <taxon>Polychaeta</taxon>
        <taxon>Sedentaria</taxon>
        <taxon>Canalipalpata</taxon>
        <taxon>Terebellida</taxon>
        <taxon>Terebelliformia</taxon>
        <taxon>Alvinellidae</taxon>
        <taxon>Paralvinella</taxon>
    </lineage>
</organism>
<proteinExistence type="predicted"/>
<dbReference type="GO" id="GO:0003677">
    <property type="term" value="F:DNA binding"/>
    <property type="evidence" value="ECO:0007669"/>
    <property type="project" value="UniProtKB-KW"/>
</dbReference>
<keyword evidence="10" id="KW-1185">Reference proteome</keyword>
<evidence type="ECO:0000256" key="6">
    <source>
        <dbReference type="ARBA" id="ARBA00023163"/>
    </source>
</evidence>
<dbReference type="SUPFAM" id="SSF48508">
    <property type="entry name" value="Nuclear receptor ligand-binding domain"/>
    <property type="match status" value="1"/>
</dbReference>
<evidence type="ECO:0000313" key="10">
    <source>
        <dbReference type="Proteomes" id="UP001208570"/>
    </source>
</evidence>
<comment type="caution">
    <text evidence="9">The sequence shown here is derived from an EMBL/GenBank/DDBJ whole genome shotgun (WGS) entry which is preliminary data.</text>
</comment>
<evidence type="ECO:0000256" key="1">
    <source>
        <dbReference type="ARBA" id="ARBA00022723"/>
    </source>
</evidence>
<dbReference type="InterPro" id="IPR035500">
    <property type="entry name" value="NHR-like_dom_sf"/>
</dbReference>
<evidence type="ECO:0000259" key="8">
    <source>
        <dbReference type="PROSITE" id="PS51843"/>
    </source>
</evidence>
<evidence type="ECO:0000256" key="2">
    <source>
        <dbReference type="ARBA" id="ARBA00022771"/>
    </source>
</evidence>
<evidence type="ECO:0000256" key="7">
    <source>
        <dbReference type="ARBA" id="ARBA00023170"/>
    </source>
</evidence>
<reference evidence="9" key="1">
    <citation type="journal article" date="2023" name="Mol. Biol. Evol.">
        <title>Third-Generation Sequencing Reveals the Adaptive Role of the Epigenome in Three Deep-Sea Polychaetes.</title>
        <authorList>
            <person name="Perez M."/>
            <person name="Aroh O."/>
            <person name="Sun Y."/>
            <person name="Lan Y."/>
            <person name="Juniper S.K."/>
            <person name="Young C.R."/>
            <person name="Angers B."/>
            <person name="Qian P.Y."/>
        </authorList>
    </citation>
    <scope>NUCLEOTIDE SEQUENCE</scope>
    <source>
        <strain evidence="9">P08H-3</strain>
    </source>
</reference>
<dbReference type="Proteomes" id="UP001208570">
    <property type="component" value="Unassembled WGS sequence"/>
</dbReference>
<dbReference type="Pfam" id="PF00104">
    <property type="entry name" value="Hormone_recep"/>
    <property type="match status" value="1"/>
</dbReference>